<name>A0A0W8IGI4_9MICC</name>
<protein>
    <recommendedName>
        <fullName evidence="1">Antitoxin SocA-like Panacea domain-containing protein</fullName>
    </recommendedName>
</protein>
<dbReference type="Proteomes" id="UP000054023">
    <property type="component" value="Unassembled WGS sequence"/>
</dbReference>
<gene>
    <name evidence="2" type="ORF">AVL63_02645</name>
</gene>
<accession>A0A0W8IGI4</accession>
<dbReference type="Pfam" id="PF13274">
    <property type="entry name" value="SocA_Panacea"/>
    <property type="match status" value="1"/>
</dbReference>
<feature type="domain" description="Antitoxin SocA-like Panacea" evidence="1">
    <location>
        <begin position="25"/>
        <end position="115"/>
    </location>
</feature>
<dbReference type="InterPro" id="IPR025272">
    <property type="entry name" value="SocA_Panacea"/>
</dbReference>
<proteinExistence type="predicted"/>
<organism evidence="2 3">
    <name type="scientific">Nesterenkonia jeotgali</name>
    <dbReference type="NCBI Taxonomy" id="317018"/>
    <lineage>
        <taxon>Bacteria</taxon>
        <taxon>Bacillati</taxon>
        <taxon>Actinomycetota</taxon>
        <taxon>Actinomycetes</taxon>
        <taxon>Micrococcales</taxon>
        <taxon>Micrococcaceae</taxon>
        <taxon>Nesterenkonia</taxon>
    </lineage>
</organism>
<comment type="caution">
    <text evidence="2">The sequence shown here is derived from an EMBL/GenBank/DDBJ whole genome shotgun (WGS) entry which is preliminary data.</text>
</comment>
<evidence type="ECO:0000313" key="3">
    <source>
        <dbReference type="Proteomes" id="UP000054023"/>
    </source>
</evidence>
<dbReference type="OrthoDB" id="9799173at2"/>
<evidence type="ECO:0000259" key="1">
    <source>
        <dbReference type="Pfam" id="PF13274"/>
    </source>
</evidence>
<keyword evidence="3" id="KW-1185">Reference proteome</keyword>
<dbReference type="RefSeq" id="WP_058888622.1">
    <property type="nucleotide sequence ID" value="NZ_LQBM01000003.1"/>
</dbReference>
<dbReference type="EMBL" id="LQBM01000003">
    <property type="protein sequence ID" value="KUG58939.1"/>
    <property type="molecule type" value="Genomic_DNA"/>
</dbReference>
<dbReference type="STRING" id="317018.AVL63_02645"/>
<evidence type="ECO:0000313" key="2">
    <source>
        <dbReference type="EMBL" id="KUG58939.1"/>
    </source>
</evidence>
<dbReference type="AlphaFoldDB" id="A0A0W8IGI4"/>
<reference evidence="3" key="1">
    <citation type="submission" date="2015-12" db="EMBL/GenBank/DDBJ databases">
        <authorList>
            <person name="Nair G.R."/>
            <person name="Kaur G."/>
            <person name="Mayilraj S."/>
        </authorList>
    </citation>
    <scope>NUCLEOTIDE SEQUENCE [LARGE SCALE GENOMIC DNA]</scope>
    <source>
        <strain evidence="3">CD08_7</strain>
    </source>
</reference>
<sequence length="146" mass="16856">MATSQAQNLAAYIVEQFDNIETLKLQKLLYYCNAWSLALRDRAIFQDPIQAWRHGPVVKSIYGYHRQAPTVSEWPFGSASELKPEERELADAVIDLYGARSGWALRNLTHEEAPWRDAWDRCAEGEILNEPIEHDAMKVYYRSLIS</sequence>